<evidence type="ECO:0000313" key="6">
    <source>
        <dbReference type="Proteomes" id="UP000694557"/>
    </source>
</evidence>
<protein>
    <submittedName>
        <fullName evidence="5">Rab GTPase-activating protein 1-like</fullName>
    </submittedName>
</protein>
<dbReference type="Gene3D" id="2.30.29.30">
    <property type="entry name" value="Pleckstrin-homology domain (PH domain)/Phosphotyrosine-binding domain (PTB)"/>
    <property type="match status" value="1"/>
</dbReference>
<feature type="coiled-coil region" evidence="2">
    <location>
        <begin position="789"/>
        <end position="894"/>
    </location>
</feature>
<feature type="region of interest" description="Disordered" evidence="3">
    <location>
        <begin position="933"/>
        <end position="957"/>
    </location>
</feature>
<dbReference type="InterPro" id="IPR022164">
    <property type="entry name" value="Kinesin-like"/>
</dbReference>
<proteinExistence type="predicted"/>
<dbReference type="GO" id="GO:0005737">
    <property type="term" value="C:cytoplasm"/>
    <property type="evidence" value="ECO:0007669"/>
    <property type="project" value="UniProtKB-ARBA"/>
</dbReference>
<evidence type="ECO:0000256" key="2">
    <source>
        <dbReference type="SAM" id="Coils"/>
    </source>
</evidence>
<evidence type="ECO:0000259" key="4">
    <source>
        <dbReference type="PROSITE" id="PS50086"/>
    </source>
</evidence>
<dbReference type="AlphaFoldDB" id="A0A8C7D7F8"/>
<gene>
    <name evidence="5" type="primary">RABGAP1L</name>
    <name evidence="5" type="synonym">LOC109902324</name>
</gene>
<dbReference type="SUPFAM" id="SSF50729">
    <property type="entry name" value="PH domain-like"/>
    <property type="match status" value="1"/>
</dbReference>
<dbReference type="GO" id="GO:0005096">
    <property type="term" value="F:GTPase activator activity"/>
    <property type="evidence" value="ECO:0007669"/>
    <property type="project" value="UniProtKB-KW"/>
</dbReference>
<feature type="domain" description="Rab-GAP TBC" evidence="4">
    <location>
        <begin position="520"/>
        <end position="706"/>
    </location>
</feature>
<dbReference type="PANTHER" id="PTHR47219:SF7">
    <property type="entry name" value="RAB GTPASE-ACTIVATING PROTEIN 1-LIKE"/>
    <property type="match status" value="1"/>
</dbReference>
<dbReference type="Gene3D" id="1.10.8.270">
    <property type="entry name" value="putative rabgap domain of human tbc1 domain family member 14 like domains"/>
    <property type="match status" value="1"/>
</dbReference>
<evidence type="ECO:0000256" key="3">
    <source>
        <dbReference type="SAM" id="MobiDB-lite"/>
    </source>
</evidence>
<dbReference type="SMART" id="SM00164">
    <property type="entry name" value="TBC"/>
    <property type="match status" value="1"/>
</dbReference>
<sequence>MDDTSSLGKVSGSTESVATVTSEEFVLVQPSAGGSPSGSEGKPRLKVGLLTFDLLSVCPSVESVCPPAGQGSLPVQEEDSVQFSKLSYLGCTWVKAPRSEPEALRAMTTLRAESAIPIPITLHVPNVPEGCVRIVDQASGTEIASFPIYKVLFCSRGREGSIESDCFSFTESYRSSEDFQIHVFSCHIKEAVSRILYSFSTAFRRSSKPAPDVRDSALPLSPDSDLFSFTVSLEVREDDSKGNYSPVPKDRDKFYFKLRQGVQKKVVVMVQQMSNQELGIERCFGMLLSPGQKVRNSDMHLLDMESMGKSSDGKSYVITGTWNPNMAAFQVLNEDTPKGENHPSTLSPAYLTYASENNTNGSSYTIIVFILLFSSEKMDDKQVYMTVAVDLVVTEVVEPVRFLLETLVRVYPANERFWYFSRKAFSETFYLKLKQVNKWPGDAMLEVVSLQRETERSNGGRGRLASPAEEEDDSEISSGTGDVSKDCPEKILESWGGILNRWHGNLSVRPKGLTALVKPGVPEALRAEVWQLLSGCQSDQDLLDKYRILITKDSAQDGVITRDIHRTFPAHDYFKDTDGDGQDSLYKICKAYSVYDEEIGYCQGQSFLAAVLLLHMPEEQAFCVLVKIMYEYGLRELYKKNFEDLHCKFYQLERLLQEQLPDLWSHFQELSLEAHMYASQWFLTLFTAKFPLCMVFHITDLLLCEGLNIIFNVALALLKTSKEDLLQADFEGALKFFRVQLPKRYRAAENARRLMEQACSIKVPTKKLKKFEKEYQTLRDSQLQQEDPVDRYQRENRRLQEASMRLEQENDDLAHELVTSKIALRTDLDQVEDKADVLNKELLCTKQRLVETEEEKRRQAEETAQIKEVFRRELEKAESEIKKTTVIIAEYKQICSQLSTRLEKQHAATKEELDIIKSKVMACERCREVFSKEGPLQIPPPSRDNRDSELDEEKDSLKSQLRELELELAQTKLQLVEAKCKMQELEHQRGILMNEIQAAKNSWFSKTLGSLKSSGGSASQSQPPSSPKEGPP</sequence>
<dbReference type="InterPro" id="IPR000195">
    <property type="entry name" value="Rab-GAP-TBC_dom"/>
</dbReference>
<dbReference type="Ensembl" id="ENSOKIT00005010992.1">
    <property type="protein sequence ID" value="ENSOKIP00005010323.1"/>
    <property type="gene ID" value="ENSOKIG00005004230.1"/>
</dbReference>
<dbReference type="GO" id="GO:0031267">
    <property type="term" value="F:small GTPase binding"/>
    <property type="evidence" value="ECO:0007669"/>
    <property type="project" value="UniProtKB-ARBA"/>
</dbReference>
<dbReference type="CDD" id="cd01211">
    <property type="entry name" value="PTB_Rab6GAP"/>
    <property type="match status" value="1"/>
</dbReference>
<dbReference type="SMART" id="SM00462">
    <property type="entry name" value="PTB"/>
    <property type="match status" value="1"/>
</dbReference>
<dbReference type="InterPro" id="IPR050302">
    <property type="entry name" value="Rab_GAP_TBC_domain"/>
</dbReference>
<dbReference type="SUPFAM" id="SSF47923">
    <property type="entry name" value="Ypt/Rab-GAP domain of gyp1p"/>
    <property type="match status" value="2"/>
</dbReference>
<dbReference type="InterPro" id="IPR011993">
    <property type="entry name" value="PH-like_dom_sf"/>
</dbReference>
<evidence type="ECO:0000313" key="5">
    <source>
        <dbReference type="Ensembl" id="ENSOKIP00005010323.1"/>
    </source>
</evidence>
<dbReference type="GeneTree" id="ENSGT00940000154611"/>
<keyword evidence="6" id="KW-1185">Reference proteome</keyword>
<feature type="compositionally biased region" description="Low complexity" evidence="3">
    <location>
        <begin position="1008"/>
        <end position="1023"/>
    </location>
</feature>
<dbReference type="Gene3D" id="1.10.10.750">
    <property type="entry name" value="Ypt/Rab-GAP domain of gyp1p, domain 1"/>
    <property type="match status" value="1"/>
</dbReference>
<dbReference type="Gene3D" id="1.10.472.80">
    <property type="entry name" value="Ypt/Rab-GAP domain of gyp1p, domain 3"/>
    <property type="match status" value="1"/>
</dbReference>
<feature type="region of interest" description="Disordered" evidence="3">
    <location>
        <begin position="456"/>
        <end position="485"/>
    </location>
</feature>
<reference evidence="5" key="1">
    <citation type="submission" date="2025-08" db="UniProtKB">
        <authorList>
            <consortium name="Ensembl"/>
        </authorList>
    </citation>
    <scope>IDENTIFICATION</scope>
</reference>
<evidence type="ECO:0000256" key="1">
    <source>
        <dbReference type="ARBA" id="ARBA00022468"/>
    </source>
</evidence>
<reference evidence="5" key="2">
    <citation type="submission" date="2025-09" db="UniProtKB">
        <authorList>
            <consortium name="Ensembl"/>
        </authorList>
    </citation>
    <scope>IDENTIFICATION</scope>
</reference>
<dbReference type="InterPro" id="IPR006020">
    <property type="entry name" value="PTB/PI_dom"/>
</dbReference>
<dbReference type="FunFam" id="1.10.10.750:FF:000004">
    <property type="entry name" value="Putative rab gtpase-activating protein 1"/>
    <property type="match status" value="1"/>
</dbReference>
<keyword evidence="1" id="KW-0343">GTPase activation</keyword>
<organism evidence="5 6">
    <name type="scientific">Oncorhynchus kisutch</name>
    <name type="common">Coho salmon</name>
    <name type="synonym">Salmo kisutch</name>
    <dbReference type="NCBI Taxonomy" id="8019"/>
    <lineage>
        <taxon>Eukaryota</taxon>
        <taxon>Metazoa</taxon>
        <taxon>Chordata</taxon>
        <taxon>Craniata</taxon>
        <taxon>Vertebrata</taxon>
        <taxon>Euteleostomi</taxon>
        <taxon>Actinopterygii</taxon>
        <taxon>Neopterygii</taxon>
        <taxon>Teleostei</taxon>
        <taxon>Protacanthopterygii</taxon>
        <taxon>Salmoniformes</taxon>
        <taxon>Salmonidae</taxon>
        <taxon>Salmoninae</taxon>
        <taxon>Oncorhynchus</taxon>
    </lineage>
</organism>
<accession>A0A8C7D7F8</accession>
<keyword evidence="2" id="KW-0175">Coiled coil</keyword>
<dbReference type="FunFam" id="1.10.472.80:FF:000007">
    <property type="entry name" value="Rab GTPase-activating protein 1 isoform X1"/>
    <property type="match status" value="1"/>
</dbReference>
<name>A0A8C7D7F8_ONCKI</name>
<dbReference type="Proteomes" id="UP000694557">
    <property type="component" value="Unassembled WGS sequence"/>
</dbReference>
<dbReference type="FunFam" id="1.10.8.270:FF:000001">
    <property type="entry name" value="TBC1 domain family member 1"/>
    <property type="match status" value="1"/>
</dbReference>
<dbReference type="PROSITE" id="PS50086">
    <property type="entry name" value="TBC_RABGAP"/>
    <property type="match status" value="1"/>
</dbReference>
<dbReference type="InterPro" id="IPR035969">
    <property type="entry name" value="Rab-GAP_TBC_sf"/>
</dbReference>
<dbReference type="Pfam" id="PF12473">
    <property type="entry name" value="DUF3694"/>
    <property type="match status" value="2"/>
</dbReference>
<feature type="region of interest" description="Disordered" evidence="3">
    <location>
        <begin position="1007"/>
        <end position="1032"/>
    </location>
</feature>
<dbReference type="PANTHER" id="PTHR47219">
    <property type="entry name" value="RAB GTPASE-ACTIVATING PROTEIN 1-LIKE"/>
    <property type="match status" value="1"/>
</dbReference>
<dbReference type="Pfam" id="PF00566">
    <property type="entry name" value="RabGAP-TBC"/>
    <property type="match status" value="1"/>
</dbReference>